<dbReference type="EMBL" id="JAADJZ010000017">
    <property type="protein sequence ID" value="KAF2868924.1"/>
    <property type="molecule type" value="Genomic_DNA"/>
</dbReference>
<name>A0A7C8MGL5_9PLEO</name>
<proteinExistence type="predicted"/>
<dbReference type="AlphaFoldDB" id="A0A7C8MGL5"/>
<sequence length="117" mass="12998">MRPYSLVGLALIGCAWEQFASCWFGHMLVGHASWVCWVRGTWIAICCCLVATGKERRSGVPSNLCEVQYGVAFNESSRDDSLNFRLEKCIRQGIVNRVLIEPASASKGTFWDCSTST</sequence>
<accession>A0A7C8MGL5</accession>
<reference evidence="1 2" key="1">
    <citation type="submission" date="2020-01" db="EMBL/GenBank/DDBJ databases">
        <authorList>
            <consortium name="DOE Joint Genome Institute"/>
            <person name="Haridas S."/>
            <person name="Albert R."/>
            <person name="Binder M."/>
            <person name="Bloem J."/>
            <person name="Labutti K."/>
            <person name="Salamov A."/>
            <person name="Andreopoulos B."/>
            <person name="Baker S.E."/>
            <person name="Barry K."/>
            <person name="Bills G."/>
            <person name="Bluhm B.H."/>
            <person name="Cannon C."/>
            <person name="Castanera R."/>
            <person name="Culley D.E."/>
            <person name="Daum C."/>
            <person name="Ezra D."/>
            <person name="Gonzalez J.B."/>
            <person name="Henrissat B."/>
            <person name="Kuo A."/>
            <person name="Liang C."/>
            <person name="Lipzen A."/>
            <person name="Lutzoni F."/>
            <person name="Magnuson J."/>
            <person name="Mondo S."/>
            <person name="Nolan M."/>
            <person name="Ohm R."/>
            <person name="Pangilinan J."/>
            <person name="Park H.-J.H."/>
            <person name="Ramirez L."/>
            <person name="Alfaro M."/>
            <person name="Sun H."/>
            <person name="Tritt A."/>
            <person name="Yoshinaga Y."/>
            <person name="Zwiers L.-H.L."/>
            <person name="Turgeon B.G."/>
            <person name="Goodwin S.B."/>
            <person name="Spatafora J.W."/>
            <person name="Crous P.W."/>
            <person name="Grigoriev I.V."/>
        </authorList>
    </citation>
    <scope>NUCLEOTIDE SEQUENCE [LARGE SCALE GENOMIC DNA]</scope>
    <source>
        <strain evidence="1 2">CBS 611.86</strain>
    </source>
</reference>
<organism evidence="1 2">
    <name type="scientific">Massariosphaeria phaeospora</name>
    <dbReference type="NCBI Taxonomy" id="100035"/>
    <lineage>
        <taxon>Eukaryota</taxon>
        <taxon>Fungi</taxon>
        <taxon>Dikarya</taxon>
        <taxon>Ascomycota</taxon>
        <taxon>Pezizomycotina</taxon>
        <taxon>Dothideomycetes</taxon>
        <taxon>Pleosporomycetidae</taxon>
        <taxon>Pleosporales</taxon>
        <taxon>Pleosporales incertae sedis</taxon>
        <taxon>Massariosphaeria</taxon>
    </lineage>
</organism>
<gene>
    <name evidence="1" type="ORF">BDV95DRAFT_106758</name>
</gene>
<comment type="caution">
    <text evidence="1">The sequence shown here is derived from an EMBL/GenBank/DDBJ whole genome shotgun (WGS) entry which is preliminary data.</text>
</comment>
<evidence type="ECO:0000313" key="1">
    <source>
        <dbReference type="EMBL" id="KAF2868924.1"/>
    </source>
</evidence>
<keyword evidence="2" id="KW-1185">Reference proteome</keyword>
<protein>
    <submittedName>
        <fullName evidence="1">Uncharacterized protein</fullName>
    </submittedName>
</protein>
<evidence type="ECO:0000313" key="2">
    <source>
        <dbReference type="Proteomes" id="UP000481861"/>
    </source>
</evidence>
<dbReference type="Proteomes" id="UP000481861">
    <property type="component" value="Unassembled WGS sequence"/>
</dbReference>